<protein>
    <submittedName>
        <fullName evidence="4">Outer membrane component of a tripartite multidrug resistance system</fullName>
    </submittedName>
</protein>
<dbReference type="Gene3D" id="2.20.200.10">
    <property type="entry name" value="Outer membrane efflux proteins (OEP)"/>
    <property type="match status" value="1"/>
</dbReference>
<dbReference type="NCBIfam" id="TIGR01845">
    <property type="entry name" value="outer_NodT"/>
    <property type="match status" value="1"/>
</dbReference>
<gene>
    <name evidence="4" type="ORF">GEAM_2984</name>
</gene>
<keyword evidence="5" id="KW-1185">Reference proteome</keyword>
<reference evidence="4 5" key="1">
    <citation type="submission" date="2014-05" db="EMBL/GenBank/DDBJ databases">
        <title>ATOL: Assembling a taxonomically balanced genome-scale reconstruction of the evolutionary history of the Enterobacteriaceae.</title>
        <authorList>
            <person name="Plunkett G.III."/>
            <person name="Neeno-Eckwall E.C."/>
            <person name="Glasner J.D."/>
            <person name="Perna N.T."/>
        </authorList>
    </citation>
    <scope>NUCLEOTIDE SEQUENCE [LARGE SCALE GENOMIC DNA]</scope>
    <source>
        <strain evidence="4 5">ATCC 33852</strain>
    </source>
</reference>
<keyword evidence="3" id="KW-0472">Membrane</keyword>
<dbReference type="PANTHER" id="PTHR30203:SF33">
    <property type="entry name" value="BLR4455 PROTEIN"/>
    <property type="match status" value="1"/>
</dbReference>
<accession>A0A085G633</accession>
<dbReference type="Pfam" id="PF02321">
    <property type="entry name" value="OEP"/>
    <property type="match status" value="2"/>
</dbReference>
<keyword evidence="3" id="KW-0812">Transmembrane</keyword>
<comment type="caution">
    <text evidence="4">The sequence shown here is derived from an EMBL/GenBank/DDBJ whole genome shotgun (WGS) entry which is preliminary data.</text>
</comment>
<dbReference type="GO" id="GO:0009279">
    <property type="term" value="C:cell outer membrane"/>
    <property type="evidence" value="ECO:0007669"/>
    <property type="project" value="UniProtKB-SubCell"/>
</dbReference>
<dbReference type="AlphaFoldDB" id="A0A085G633"/>
<dbReference type="OrthoDB" id="9770517at2"/>
<keyword evidence="3" id="KW-0449">Lipoprotein</keyword>
<evidence type="ECO:0000313" key="5">
    <source>
        <dbReference type="Proteomes" id="UP000028640"/>
    </source>
</evidence>
<keyword evidence="3" id="KW-1134">Transmembrane beta strand</keyword>
<dbReference type="GO" id="GO:0015562">
    <property type="term" value="F:efflux transmembrane transporter activity"/>
    <property type="evidence" value="ECO:0007669"/>
    <property type="project" value="InterPro"/>
</dbReference>
<dbReference type="EMBL" id="JMPJ01000065">
    <property type="protein sequence ID" value="KFC79178.1"/>
    <property type="molecule type" value="Genomic_DNA"/>
</dbReference>
<sequence>MTNSLKSETTLMTLRNSGPTVFRLAPLALALLLVGCTVGPDYQRPSAPLSLEFKEAKGWTAAIPKDNQTKGDWWAVYQDPELSSLLSQVQISNQNVAQYAAQYRQAQALVSEARAGLFPTISATGDSTRSGTAQAVTKQQSAKLSASWELDLWGKLRRTEEQDRASAQASKAELANATLSAQSELAQDYFQLRVMDEQIALYQRSIAAYERYLTVIQNQYEGGNTSRATLAQAQTQLESTRASALEAQWQRAQLEHAIAVLIGKPPAQFTLTAREIKFTLPSIPPGLPSQLLQRRPDIAIAERNMASANAAVGVATAAYYPDLTLSASGGFASDAFHNLFSLPNRVWSLGPELSQTVLDFGATSSRVAQAEAAYDAQVAAYRQSVLGALQEVEDYLVELRTLDAQTLAQQRAADAAKESARVTYNQYQAGMIDYLDVATTENTSLSQQQNVLSLLSTQMVTSVKLIAALGGGWNGDVGQ</sequence>
<name>A0A085G633_EWIA3</name>
<proteinExistence type="inferred from homology"/>
<dbReference type="Proteomes" id="UP000028640">
    <property type="component" value="Unassembled WGS sequence"/>
</dbReference>
<dbReference type="PANTHER" id="PTHR30203">
    <property type="entry name" value="OUTER MEMBRANE CATION EFFLUX PROTEIN"/>
    <property type="match status" value="1"/>
</dbReference>
<dbReference type="InterPro" id="IPR003423">
    <property type="entry name" value="OMP_efflux"/>
</dbReference>
<evidence type="ECO:0000256" key="2">
    <source>
        <dbReference type="ARBA" id="ARBA00007613"/>
    </source>
</evidence>
<dbReference type="Gene3D" id="1.20.1600.10">
    <property type="entry name" value="Outer membrane efflux proteins (OEP)"/>
    <property type="match status" value="1"/>
</dbReference>
<dbReference type="InterPro" id="IPR010131">
    <property type="entry name" value="MdtP/NodT-like"/>
</dbReference>
<evidence type="ECO:0000313" key="4">
    <source>
        <dbReference type="EMBL" id="KFC79178.1"/>
    </source>
</evidence>
<dbReference type="SUPFAM" id="SSF56954">
    <property type="entry name" value="Outer membrane efflux proteins (OEP)"/>
    <property type="match status" value="1"/>
</dbReference>
<comment type="subcellular location">
    <subcellularLocation>
        <location evidence="1 3">Cell outer membrane</location>
        <topology evidence="1 3">Lipid-anchor</topology>
    </subcellularLocation>
</comment>
<evidence type="ECO:0000256" key="3">
    <source>
        <dbReference type="RuleBase" id="RU362097"/>
    </source>
</evidence>
<evidence type="ECO:0000256" key="1">
    <source>
        <dbReference type="ARBA" id="ARBA00004459"/>
    </source>
</evidence>
<organism evidence="4 5">
    <name type="scientific">Ewingella americana (strain ATCC 33852 / DSM 4580 / CCUG 14506 / JCM 5911 / LMG 7869 / NCTC 12157 / CDC 1468-78)</name>
    <dbReference type="NCBI Taxonomy" id="910964"/>
    <lineage>
        <taxon>Bacteria</taxon>
        <taxon>Pseudomonadati</taxon>
        <taxon>Pseudomonadota</taxon>
        <taxon>Gammaproteobacteria</taxon>
        <taxon>Enterobacterales</taxon>
        <taxon>Yersiniaceae</taxon>
        <taxon>Ewingella</taxon>
    </lineage>
</organism>
<dbReference type="STRING" id="910964.GEAM_2984"/>
<dbReference type="eggNOG" id="COG1538">
    <property type="taxonomic scope" value="Bacteria"/>
</dbReference>
<keyword evidence="3" id="KW-0564">Palmitate</keyword>
<comment type="similarity">
    <text evidence="2 3">Belongs to the outer membrane factor (OMF) (TC 1.B.17) family.</text>
</comment>